<gene>
    <name evidence="2" type="ORF">EAY46_18065</name>
</gene>
<proteinExistence type="predicted"/>
<evidence type="ECO:0000313" key="3">
    <source>
        <dbReference type="Proteomes" id="UP000726136"/>
    </source>
</evidence>
<keyword evidence="3" id="KW-1185">Reference proteome</keyword>
<dbReference type="Proteomes" id="UP000726136">
    <property type="component" value="Unassembled WGS sequence"/>
</dbReference>
<sequence>MLKYRLKHLSIFVVAALLAVVGVAAQQGAFSDAGLPHFGEAWIGYKIGLPLFSIIALLSLVRSVRGQQQTKQD</sequence>
<comment type="caution">
    <text evidence="2">The sequence shown here is derived from an EMBL/GenBank/DDBJ whole genome shotgun (WGS) entry which is preliminary data.</text>
</comment>
<dbReference type="EMBL" id="RDPI01000033">
    <property type="protein sequence ID" value="MBF4374975.1"/>
    <property type="molecule type" value="Genomic_DNA"/>
</dbReference>
<reference evidence="2 3" key="1">
    <citation type="journal article" date="2021" name="PeerJ">
        <title>Analysis of 44 Vibrio anguillarum genomes reveals high genetic diversity.</title>
        <authorList>
            <person name="Hansen M.J."/>
            <person name="Dalsgaard I."/>
        </authorList>
    </citation>
    <scope>NUCLEOTIDE SEQUENCE [LARGE SCALE GENOMIC DNA]</scope>
    <source>
        <strain evidence="2 3">040915-1/1B</strain>
    </source>
</reference>
<evidence type="ECO:0000256" key="1">
    <source>
        <dbReference type="SAM" id="Phobius"/>
    </source>
</evidence>
<organism evidence="2 3">
    <name type="scientific">Vibrio anguillarum</name>
    <name type="common">Listonella anguillarum</name>
    <dbReference type="NCBI Taxonomy" id="55601"/>
    <lineage>
        <taxon>Bacteria</taxon>
        <taxon>Pseudomonadati</taxon>
        <taxon>Pseudomonadota</taxon>
        <taxon>Gammaproteobacteria</taxon>
        <taxon>Vibrionales</taxon>
        <taxon>Vibrionaceae</taxon>
        <taxon>Vibrio</taxon>
    </lineage>
</organism>
<keyword evidence="1" id="KW-0472">Membrane</keyword>
<protein>
    <recommendedName>
        <fullName evidence="4">DUF3955 domain-containing protein</fullName>
    </recommendedName>
</protein>
<feature type="transmembrane region" description="Helical" evidence="1">
    <location>
        <begin position="41"/>
        <end position="61"/>
    </location>
</feature>
<evidence type="ECO:0008006" key="4">
    <source>
        <dbReference type="Google" id="ProtNLM"/>
    </source>
</evidence>
<keyword evidence="1" id="KW-1133">Transmembrane helix</keyword>
<dbReference type="RefSeq" id="WP_194664097.1">
    <property type="nucleotide sequence ID" value="NZ_RDPI01000033.1"/>
</dbReference>
<evidence type="ECO:0000313" key="2">
    <source>
        <dbReference type="EMBL" id="MBF4374975.1"/>
    </source>
</evidence>
<keyword evidence="1" id="KW-0812">Transmembrane</keyword>
<name>A0ABR9Z949_VIBAN</name>
<accession>A0ABR9Z949</accession>